<dbReference type="AlphaFoldDB" id="A0A5S3XVB2"/>
<dbReference type="OrthoDB" id="5654389at2"/>
<keyword evidence="4" id="KW-1185">Reference proteome</keyword>
<dbReference type="EMBL" id="PNCK01000009">
    <property type="protein sequence ID" value="TMP46261.1"/>
    <property type="molecule type" value="Genomic_DNA"/>
</dbReference>
<reference evidence="5" key="2">
    <citation type="submission" date="2019-06" db="EMBL/GenBank/DDBJ databases">
        <title>Co-occurence of chitin degradation, pigmentation and bioactivity in marine Pseudoalteromonas.</title>
        <authorList>
            <person name="Sonnenschein E.C."/>
            <person name="Bech P.K."/>
        </authorList>
    </citation>
    <scope>NUCLEOTIDE SEQUENCE [LARGE SCALE GENOMIC DNA]</scope>
    <source>
        <strain evidence="5">S2231</strain>
        <strain evidence="2">S2233</strain>
    </source>
</reference>
<proteinExistence type="predicted"/>
<evidence type="ECO:0000313" key="2">
    <source>
        <dbReference type="EMBL" id="TMP46261.1"/>
    </source>
</evidence>
<reference evidence="3" key="3">
    <citation type="submission" date="2019-09" db="EMBL/GenBank/DDBJ databases">
        <title>Co-occurence of chitin degradation, pigmentation and bioactivity in marine Pseudoalteromonas.</title>
        <authorList>
            <person name="Sonnenschein E.C."/>
            <person name="Bech P.K."/>
        </authorList>
    </citation>
    <scope>NUCLEOTIDE SEQUENCE</scope>
    <source>
        <strain evidence="3">S2231</strain>
        <strain evidence="4">S2233</strain>
    </source>
</reference>
<dbReference type="Proteomes" id="UP000305730">
    <property type="component" value="Unassembled WGS sequence"/>
</dbReference>
<gene>
    <name evidence="3" type="ORF">CWB96_00070</name>
    <name evidence="2" type="ORF">CWB97_02065</name>
</gene>
<evidence type="ECO:0000313" key="5">
    <source>
        <dbReference type="Proteomes" id="UP000307706"/>
    </source>
</evidence>
<protein>
    <recommendedName>
        <fullName evidence="6">Methyltransferase domain-containing protein</fullName>
    </recommendedName>
</protein>
<organism evidence="3 5">
    <name type="scientific">Pseudoalteromonas citrea</name>
    <dbReference type="NCBI Taxonomy" id="43655"/>
    <lineage>
        <taxon>Bacteria</taxon>
        <taxon>Pseudomonadati</taxon>
        <taxon>Pseudomonadota</taxon>
        <taxon>Gammaproteobacteria</taxon>
        <taxon>Alteromonadales</taxon>
        <taxon>Pseudoalteromonadaceae</taxon>
        <taxon>Pseudoalteromonas</taxon>
    </lineage>
</organism>
<sequence>MSINDQSKMEKSTRAKRRKNTDLSSAVDPLVTKQIVPRLKRRKTIAPTLSSSPSRFMPEFIGQDNHINIGKTAWHALCAKLNRRELVELLNRIVDINDLEPPYRMTSTEQAWSDFQALKSLDTINLVHVNYNHARMSYKHPLSLLTVDVNNIGTRVSDPYFQKIRFTCKGSRVISPKESWSDPIARKAIFNHIIDQNVEFVDRHVIRKALGTRRYIAAQYRPALAKALIDYIQPTSILDLSFGWGDRLIGFEAAKSAKHYIGIDPDQRVIEAGNTLHKALKQRSKKVALYCAQAESFQYEMLDQKVDMLYFAPPPFNDERYTDESTQAYLRYTSEHAFVDHFIVKAVTAAWRVLNDGGVLAFDMGDLRGSNRNEQKRFVDRALNAFKQLPDAYFIGTVGARINDRAIKDQYGARIDPIWLITKGTPHFVDQALFGKSE</sequence>
<dbReference type="CDD" id="cd02440">
    <property type="entry name" value="AdoMet_MTases"/>
    <property type="match status" value="1"/>
</dbReference>
<evidence type="ECO:0000313" key="4">
    <source>
        <dbReference type="Proteomes" id="UP000305730"/>
    </source>
</evidence>
<dbReference type="EMBL" id="PNCL01000001">
    <property type="protein sequence ID" value="TMP63037.1"/>
    <property type="molecule type" value="Genomic_DNA"/>
</dbReference>
<dbReference type="Gene3D" id="3.40.50.150">
    <property type="entry name" value="Vaccinia Virus protein VP39"/>
    <property type="match status" value="1"/>
</dbReference>
<dbReference type="InterPro" id="IPR029063">
    <property type="entry name" value="SAM-dependent_MTases_sf"/>
</dbReference>
<dbReference type="SUPFAM" id="SSF53335">
    <property type="entry name" value="S-adenosyl-L-methionine-dependent methyltransferases"/>
    <property type="match status" value="1"/>
</dbReference>
<feature type="region of interest" description="Disordered" evidence="1">
    <location>
        <begin position="1"/>
        <end position="24"/>
    </location>
</feature>
<comment type="caution">
    <text evidence="3">The sequence shown here is derived from an EMBL/GenBank/DDBJ whole genome shotgun (WGS) entry which is preliminary data.</text>
</comment>
<dbReference type="Proteomes" id="UP000307706">
    <property type="component" value="Unassembled WGS sequence"/>
</dbReference>
<evidence type="ECO:0000313" key="3">
    <source>
        <dbReference type="EMBL" id="TMP63037.1"/>
    </source>
</evidence>
<evidence type="ECO:0000256" key="1">
    <source>
        <dbReference type="SAM" id="MobiDB-lite"/>
    </source>
</evidence>
<reference evidence="3 5" key="1">
    <citation type="submission" date="2017-12" db="EMBL/GenBank/DDBJ databases">
        <authorList>
            <person name="Paulsen S."/>
            <person name="Gram L.K."/>
        </authorList>
    </citation>
    <scope>NUCLEOTIDE SEQUENCE [LARGE SCALE GENOMIC DNA]</scope>
    <source>
        <strain evidence="3 5">S2231</strain>
        <strain evidence="2">S2233</strain>
    </source>
</reference>
<accession>A0A5S3XVB2</accession>
<name>A0A5S3XVB2_9GAMM</name>
<dbReference type="RefSeq" id="WP_138594607.1">
    <property type="nucleotide sequence ID" value="NZ_PNCK01000009.1"/>
</dbReference>
<evidence type="ECO:0008006" key="6">
    <source>
        <dbReference type="Google" id="ProtNLM"/>
    </source>
</evidence>